<keyword evidence="3" id="KW-1185">Reference proteome</keyword>
<dbReference type="PROSITE" id="PS51257">
    <property type="entry name" value="PROKAR_LIPOPROTEIN"/>
    <property type="match status" value="1"/>
</dbReference>
<evidence type="ECO:0000313" key="2">
    <source>
        <dbReference type="EMBL" id="ODQ77764.1"/>
    </source>
</evidence>
<evidence type="ECO:0000313" key="3">
    <source>
        <dbReference type="Proteomes" id="UP000094336"/>
    </source>
</evidence>
<dbReference type="AlphaFoldDB" id="A0A1E3QJW8"/>
<dbReference type="STRING" id="984486.A0A1E3QJW8"/>
<feature type="chain" id="PRO_5009134273" evidence="1">
    <location>
        <begin position="28"/>
        <end position="59"/>
    </location>
</feature>
<feature type="signal peptide" evidence="1">
    <location>
        <begin position="1"/>
        <end position="27"/>
    </location>
</feature>
<organism evidence="2 3">
    <name type="scientific">Babjeviella inositovora NRRL Y-12698</name>
    <dbReference type="NCBI Taxonomy" id="984486"/>
    <lineage>
        <taxon>Eukaryota</taxon>
        <taxon>Fungi</taxon>
        <taxon>Dikarya</taxon>
        <taxon>Ascomycota</taxon>
        <taxon>Saccharomycotina</taxon>
        <taxon>Pichiomycetes</taxon>
        <taxon>Serinales incertae sedis</taxon>
        <taxon>Babjeviella</taxon>
    </lineage>
</organism>
<dbReference type="OrthoDB" id="88410at2759"/>
<dbReference type="Proteomes" id="UP000094336">
    <property type="component" value="Unassembled WGS sequence"/>
</dbReference>
<reference evidence="3" key="1">
    <citation type="submission" date="2016-05" db="EMBL/GenBank/DDBJ databases">
        <title>Comparative genomics of biotechnologically important yeasts.</title>
        <authorList>
            <consortium name="DOE Joint Genome Institute"/>
            <person name="Riley R."/>
            <person name="Haridas S."/>
            <person name="Wolfe K.H."/>
            <person name="Lopes M.R."/>
            <person name="Hittinger C.T."/>
            <person name="Goker M."/>
            <person name="Salamov A."/>
            <person name="Wisecaver J."/>
            <person name="Long T.M."/>
            <person name="Aerts A.L."/>
            <person name="Barry K."/>
            <person name="Choi C."/>
            <person name="Clum A."/>
            <person name="Coughlan A.Y."/>
            <person name="Deshpande S."/>
            <person name="Douglass A.P."/>
            <person name="Hanson S.J."/>
            <person name="Klenk H.-P."/>
            <person name="Labutti K."/>
            <person name="Lapidus A."/>
            <person name="Lindquist E."/>
            <person name="Lipzen A."/>
            <person name="Meier-Kolthoff J.P."/>
            <person name="Ohm R.A."/>
            <person name="Otillar R.P."/>
            <person name="Pangilinan J."/>
            <person name="Peng Y."/>
            <person name="Rokas A."/>
            <person name="Rosa C.A."/>
            <person name="Scheuner C."/>
            <person name="Sibirny A.A."/>
            <person name="Slot J.C."/>
            <person name="Stielow J.B."/>
            <person name="Sun H."/>
            <person name="Kurtzman C.P."/>
            <person name="Blackwell M."/>
            <person name="Grigoriev I.V."/>
            <person name="Jeffries T.W."/>
        </authorList>
    </citation>
    <scope>NUCLEOTIDE SEQUENCE [LARGE SCALE GENOMIC DNA]</scope>
    <source>
        <strain evidence="3">NRRL Y-12698</strain>
    </source>
</reference>
<protein>
    <submittedName>
        <fullName evidence="2">Uncharacterized protein</fullName>
    </submittedName>
</protein>
<gene>
    <name evidence="2" type="ORF">BABINDRAFT_66321</name>
</gene>
<name>A0A1E3QJW8_9ASCO</name>
<keyword evidence="1" id="KW-0732">Signal</keyword>
<evidence type="ECO:0000256" key="1">
    <source>
        <dbReference type="SAM" id="SignalP"/>
    </source>
</evidence>
<dbReference type="EMBL" id="KV454438">
    <property type="protein sequence ID" value="ODQ77764.1"/>
    <property type="molecule type" value="Genomic_DNA"/>
</dbReference>
<sequence length="59" mass="6115">MCKPIQCQTCLLSTWIGCGLHIPTAMAGTPKASRCTCVDATTGIQGEFPPKYGTGVAKA</sequence>
<dbReference type="RefSeq" id="XP_018983092.1">
    <property type="nucleotide sequence ID" value="XM_019132475.1"/>
</dbReference>
<proteinExistence type="predicted"/>
<dbReference type="GeneID" id="30150328"/>
<accession>A0A1E3QJW8</accession>